<proteinExistence type="predicted"/>
<dbReference type="EMBL" id="SBLB01000005">
    <property type="protein sequence ID" value="RYC68672.1"/>
    <property type="molecule type" value="Genomic_DNA"/>
</dbReference>
<dbReference type="PANTHER" id="PTHR43877">
    <property type="entry name" value="AMINOALKYLPHOSPHONATE N-ACETYLTRANSFERASE-RELATED-RELATED"/>
    <property type="match status" value="1"/>
</dbReference>
<dbReference type="Pfam" id="PF00583">
    <property type="entry name" value="Acetyltransf_1"/>
    <property type="match status" value="1"/>
</dbReference>
<evidence type="ECO:0000259" key="3">
    <source>
        <dbReference type="PROSITE" id="PS51186"/>
    </source>
</evidence>
<organism evidence="4 5">
    <name type="scientific">Spirosoma sordidisoli</name>
    <dbReference type="NCBI Taxonomy" id="2502893"/>
    <lineage>
        <taxon>Bacteria</taxon>
        <taxon>Pseudomonadati</taxon>
        <taxon>Bacteroidota</taxon>
        <taxon>Cytophagia</taxon>
        <taxon>Cytophagales</taxon>
        <taxon>Cytophagaceae</taxon>
        <taxon>Spirosoma</taxon>
    </lineage>
</organism>
<dbReference type="InterPro" id="IPR000182">
    <property type="entry name" value="GNAT_dom"/>
</dbReference>
<dbReference type="Proteomes" id="UP000290407">
    <property type="component" value="Unassembled WGS sequence"/>
</dbReference>
<evidence type="ECO:0000313" key="5">
    <source>
        <dbReference type="Proteomes" id="UP000290407"/>
    </source>
</evidence>
<accession>A0A4Q2UJ93</accession>
<dbReference type="CDD" id="cd04301">
    <property type="entry name" value="NAT_SF"/>
    <property type="match status" value="1"/>
</dbReference>
<dbReference type="InterPro" id="IPR050832">
    <property type="entry name" value="Bact_Acetyltransf"/>
</dbReference>
<dbReference type="Gene3D" id="3.40.630.30">
    <property type="match status" value="1"/>
</dbReference>
<sequence>MNLIYRLATEADLIEIVRLLADDPLGAARDPFQLPLPESYYRAFRAIANDPNQELTVAEQNGEIVATFQLSFIPCLTHQGSTRAQVESVRVKSTYRGQGIGTTVFEYIIRRASEKGARLLQLTTDKKRHDAKRFYASLGFVDSHEGMKLNLHQ</sequence>
<dbReference type="GO" id="GO:0016747">
    <property type="term" value="F:acyltransferase activity, transferring groups other than amino-acyl groups"/>
    <property type="evidence" value="ECO:0007669"/>
    <property type="project" value="InterPro"/>
</dbReference>
<dbReference type="RefSeq" id="WP_129603505.1">
    <property type="nucleotide sequence ID" value="NZ_SBLB01000005.1"/>
</dbReference>
<evidence type="ECO:0000256" key="1">
    <source>
        <dbReference type="ARBA" id="ARBA00022679"/>
    </source>
</evidence>
<dbReference type="InterPro" id="IPR016181">
    <property type="entry name" value="Acyl_CoA_acyltransferase"/>
</dbReference>
<keyword evidence="1 4" id="KW-0808">Transferase</keyword>
<evidence type="ECO:0000256" key="2">
    <source>
        <dbReference type="ARBA" id="ARBA00023315"/>
    </source>
</evidence>
<keyword evidence="2" id="KW-0012">Acyltransferase</keyword>
<feature type="domain" description="N-acetyltransferase" evidence="3">
    <location>
        <begin position="3"/>
        <end position="153"/>
    </location>
</feature>
<dbReference type="PROSITE" id="PS51186">
    <property type="entry name" value="GNAT"/>
    <property type="match status" value="1"/>
</dbReference>
<reference evidence="4 5" key="1">
    <citation type="submission" date="2019-01" db="EMBL/GenBank/DDBJ databases">
        <title>Spirosoma flava sp. nov., a propanil-degrading bacterium isolated from herbicide-contaminated soil.</title>
        <authorList>
            <person name="Zhang L."/>
            <person name="Jiang J.-D."/>
        </authorList>
    </citation>
    <scope>NUCLEOTIDE SEQUENCE [LARGE SCALE GENOMIC DNA]</scope>
    <source>
        <strain evidence="4 5">TY50</strain>
    </source>
</reference>
<dbReference type="AlphaFoldDB" id="A0A4Q2UJ93"/>
<evidence type="ECO:0000313" key="4">
    <source>
        <dbReference type="EMBL" id="RYC68672.1"/>
    </source>
</evidence>
<name>A0A4Q2UJ93_9BACT</name>
<keyword evidence="5" id="KW-1185">Reference proteome</keyword>
<dbReference type="SUPFAM" id="SSF55729">
    <property type="entry name" value="Acyl-CoA N-acyltransferases (Nat)"/>
    <property type="match status" value="1"/>
</dbReference>
<comment type="caution">
    <text evidence="4">The sequence shown here is derived from an EMBL/GenBank/DDBJ whole genome shotgun (WGS) entry which is preliminary data.</text>
</comment>
<gene>
    <name evidence="4" type="ORF">EQG79_20225</name>
</gene>
<protein>
    <submittedName>
        <fullName evidence="4">GNAT family N-acetyltransferase</fullName>
    </submittedName>
</protein>